<keyword evidence="7" id="KW-1185">Reference proteome</keyword>
<dbReference type="Gene3D" id="3.30.70.2450">
    <property type="match status" value="1"/>
</dbReference>
<protein>
    <submittedName>
        <fullName evidence="6">2-polyprenyl-6-methoxyphenol hydroxylase-like FAD-dependent oxidoreductase</fullName>
    </submittedName>
</protein>
<dbReference type="Proteomes" id="UP000546642">
    <property type="component" value="Unassembled WGS sequence"/>
</dbReference>
<organism evidence="6 7">
    <name type="scientific">Nocardiopsis mwathae</name>
    <dbReference type="NCBI Taxonomy" id="1472723"/>
    <lineage>
        <taxon>Bacteria</taxon>
        <taxon>Bacillati</taxon>
        <taxon>Actinomycetota</taxon>
        <taxon>Actinomycetes</taxon>
        <taxon>Streptosporangiales</taxon>
        <taxon>Nocardiopsidaceae</taxon>
        <taxon>Nocardiopsis</taxon>
    </lineage>
</organism>
<dbReference type="SUPFAM" id="SSF51905">
    <property type="entry name" value="FAD/NAD(P)-binding domain"/>
    <property type="match status" value="1"/>
</dbReference>
<sequence length="507" mass="54944">METETDVIVVGAGPTGLMLANELAAAGVGVTIADHRASRSPQSKAGNLHPRSCEILDQRRLLAPIAEHATARLPTGHFAGLPVPLDFSVLPTRHRYQLLVEQARVEEELEASLGRSGVAVDREHRLTALEQDSARVTATLDTPSGPRRVRCTYLVGCDGARSTVRELLGVAFPGLPGRTGMVAADVTLSRIPRGADERRRHIGARFRFGSRSAAMLHPLSGGTYRLLFPAPRQDVAKDAPVEPAEVREVLADVYGDEAELDRLLIASRFTDASRQAERYRVGRAFLAGDAAHIHLPTGGQGMNLGLQDAFALGWRLAAAVRGHASDHLLGSYETERHPVAARVLDNTRAQGELGRVTTAPMQAMRELFVELVRLPEANRHLAGMVSGIDIRYPAPDDRSAAHPLTGRRAPDLDLDTAEGPARLTRLLRPGRGLLVEFTVDEPHYGDAAQRWSDRVDHLVAAPVDPVDATALLIRPDGHIAWAVDSNENRGDTPDASLRQWFGTPESN</sequence>
<proteinExistence type="predicted"/>
<keyword evidence="2" id="KW-0285">Flavoprotein</keyword>
<dbReference type="PRINTS" id="PR00420">
    <property type="entry name" value="RNGMNOXGNASE"/>
</dbReference>
<dbReference type="Pfam" id="PF21274">
    <property type="entry name" value="Rng_hyd_C"/>
    <property type="match status" value="1"/>
</dbReference>
<dbReference type="InterPro" id="IPR002938">
    <property type="entry name" value="FAD-bd"/>
</dbReference>
<dbReference type="AlphaFoldDB" id="A0A7W9YGG9"/>
<dbReference type="InterPro" id="IPR036188">
    <property type="entry name" value="FAD/NAD-bd_sf"/>
</dbReference>
<name>A0A7W9YGG9_9ACTN</name>
<evidence type="ECO:0000313" key="6">
    <source>
        <dbReference type="EMBL" id="MBB6171715.1"/>
    </source>
</evidence>
<gene>
    <name evidence="6" type="ORF">HNR23_001775</name>
</gene>
<evidence type="ECO:0000256" key="3">
    <source>
        <dbReference type="ARBA" id="ARBA00022827"/>
    </source>
</evidence>
<evidence type="ECO:0000313" key="7">
    <source>
        <dbReference type="Proteomes" id="UP000546642"/>
    </source>
</evidence>
<feature type="region of interest" description="Disordered" evidence="4">
    <location>
        <begin position="484"/>
        <end position="507"/>
    </location>
</feature>
<dbReference type="PANTHER" id="PTHR43004">
    <property type="entry name" value="TRK SYSTEM POTASSIUM UPTAKE PROTEIN"/>
    <property type="match status" value="1"/>
</dbReference>
<evidence type="ECO:0000256" key="1">
    <source>
        <dbReference type="ARBA" id="ARBA00001974"/>
    </source>
</evidence>
<keyword evidence="3" id="KW-0274">FAD</keyword>
<evidence type="ECO:0000256" key="2">
    <source>
        <dbReference type="ARBA" id="ARBA00022630"/>
    </source>
</evidence>
<dbReference type="Pfam" id="PF01494">
    <property type="entry name" value="FAD_binding_3"/>
    <property type="match status" value="1"/>
</dbReference>
<dbReference type="PANTHER" id="PTHR43004:SF19">
    <property type="entry name" value="BINDING MONOOXYGENASE, PUTATIVE (JCVI)-RELATED"/>
    <property type="match status" value="1"/>
</dbReference>
<dbReference type="GO" id="GO:0071949">
    <property type="term" value="F:FAD binding"/>
    <property type="evidence" value="ECO:0007669"/>
    <property type="project" value="InterPro"/>
</dbReference>
<comment type="cofactor">
    <cofactor evidence="1">
        <name>FAD</name>
        <dbReference type="ChEBI" id="CHEBI:57692"/>
    </cofactor>
</comment>
<evidence type="ECO:0000259" key="5">
    <source>
        <dbReference type="Pfam" id="PF01494"/>
    </source>
</evidence>
<dbReference type="GO" id="GO:0016709">
    <property type="term" value="F:oxidoreductase activity, acting on paired donors, with incorporation or reduction of molecular oxygen, NAD(P)H as one donor, and incorporation of one atom of oxygen"/>
    <property type="evidence" value="ECO:0007669"/>
    <property type="project" value="UniProtKB-ARBA"/>
</dbReference>
<dbReference type="EMBL" id="JACHDS010000001">
    <property type="protein sequence ID" value="MBB6171715.1"/>
    <property type="molecule type" value="Genomic_DNA"/>
</dbReference>
<dbReference type="Gene3D" id="3.40.30.120">
    <property type="match status" value="1"/>
</dbReference>
<comment type="caution">
    <text evidence="6">The sequence shown here is derived from an EMBL/GenBank/DDBJ whole genome shotgun (WGS) entry which is preliminary data.</text>
</comment>
<feature type="domain" description="FAD-binding" evidence="5">
    <location>
        <begin position="4"/>
        <end position="347"/>
    </location>
</feature>
<dbReference type="RefSeq" id="WP_221308071.1">
    <property type="nucleotide sequence ID" value="NZ_JACHDS010000001.1"/>
</dbReference>
<evidence type="ECO:0000256" key="4">
    <source>
        <dbReference type="SAM" id="MobiDB-lite"/>
    </source>
</evidence>
<accession>A0A7W9YGG9</accession>
<dbReference type="InterPro" id="IPR050641">
    <property type="entry name" value="RIFMO-like"/>
</dbReference>
<reference evidence="6 7" key="1">
    <citation type="submission" date="2020-08" db="EMBL/GenBank/DDBJ databases">
        <title>Sequencing the genomes of 1000 actinobacteria strains.</title>
        <authorList>
            <person name="Klenk H.-P."/>
        </authorList>
    </citation>
    <scope>NUCLEOTIDE SEQUENCE [LARGE SCALE GENOMIC DNA]</scope>
    <source>
        <strain evidence="6 7">DSM 46659</strain>
    </source>
</reference>
<dbReference type="Gene3D" id="3.50.50.60">
    <property type="entry name" value="FAD/NAD(P)-binding domain"/>
    <property type="match status" value="1"/>
</dbReference>